<keyword evidence="2" id="KW-0315">Glutamine amidotransferase</keyword>
<keyword evidence="2" id="KW-0808">Transferase</keyword>
<dbReference type="HOGENOM" id="CLU_061941_0_0_2"/>
<dbReference type="CDD" id="cd01907">
    <property type="entry name" value="GlxB"/>
    <property type="match status" value="1"/>
</dbReference>
<evidence type="ECO:0000313" key="2">
    <source>
        <dbReference type="EMBL" id="AET65300.1"/>
    </source>
</evidence>
<dbReference type="InterPro" id="IPR029055">
    <property type="entry name" value="Ntn_hydrolases_N"/>
</dbReference>
<reference evidence="2 3" key="1">
    <citation type="journal article" date="2012" name="PLoS ONE">
        <title>The genome characteristics and predicted function of methyl-group oxidation pathway in the obligate aceticlastic methanogens, Methanosaeta spp.</title>
        <authorList>
            <person name="Zhu J."/>
            <person name="Zheng H."/>
            <person name="Ai G."/>
            <person name="Zhang G."/>
            <person name="Liu D."/>
            <person name="Liu X."/>
            <person name="Dong X."/>
        </authorList>
    </citation>
    <scope>NUCLEOTIDE SEQUENCE [LARGE SCALE GENOMIC DNA]</scope>
    <source>
        <strain evidence="2 3">6Ac</strain>
    </source>
</reference>
<dbReference type="MEROPS" id="C44.A09"/>
<dbReference type="EMBL" id="CP003117">
    <property type="protein sequence ID" value="AET65300.1"/>
    <property type="molecule type" value="Genomic_DNA"/>
</dbReference>
<feature type="domain" description="Glutamine amidotransferase type-2" evidence="1">
    <location>
        <begin position="83"/>
        <end position="441"/>
    </location>
</feature>
<protein>
    <submittedName>
        <fullName evidence="2">Glutamine amidotransferase, class-II</fullName>
    </submittedName>
</protein>
<dbReference type="KEGG" id="mhi:Mhar_1944"/>
<sequence>MISRHSSHLEGDRPPPAPFIIVMNLSQTFSNTYNTFIKPTFRLHTIESRRNGEGSDRWMEYRIIMPRKRRTRRELYTKEIAACSIFGAMNRDGDRFTGEGVMKAIANMHVRGNGLGGGFAAYGIYPEHRDCYALHLMFTGPSPQAKKDAKKEFEAFLSRRFDLFFDEEIPTDEAVPVRDPPLIWRYFVLPRIDPASEEEEGDYIVRSIMEVNGKIENAYIFSSGKNMGCFKGVGYPEEIGEYFMLDRTYRAHTWTVHGRFPTNTQAWWGGAHPFSLLDTTIVHNGEISSYGTNRWYLEMYGYACTLQTDTEVIAYAADLLMRRQRLPIEVVAKILAPPIWNSIDRMPEKERRLFTTLRMVYGPLLMNGPFAVIIGQTGRMIGLTDRIRLRPLTAATSGEMFYISSEEASIRLISPHLDRVWTPNGGEPVVGELYSMRKDQP</sequence>
<dbReference type="GO" id="GO:0016740">
    <property type="term" value="F:transferase activity"/>
    <property type="evidence" value="ECO:0007669"/>
    <property type="project" value="UniProtKB-KW"/>
</dbReference>
<evidence type="ECO:0000259" key="1">
    <source>
        <dbReference type="PROSITE" id="PS51278"/>
    </source>
</evidence>
<dbReference type="Gene3D" id="3.60.20.10">
    <property type="entry name" value="Glutamine Phosphoribosylpyrophosphate, subunit 1, domain 1"/>
    <property type="match status" value="1"/>
</dbReference>
<dbReference type="InterPro" id="IPR017932">
    <property type="entry name" value="GATase_2_dom"/>
</dbReference>
<dbReference type="Proteomes" id="UP000005877">
    <property type="component" value="Chromosome"/>
</dbReference>
<proteinExistence type="predicted"/>
<evidence type="ECO:0000313" key="3">
    <source>
        <dbReference type="Proteomes" id="UP000005877"/>
    </source>
</evidence>
<dbReference type="STRING" id="1110509.Mhar_1944"/>
<dbReference type="SUPFAM" id="SSF56235">
    <property type="entry name" value="N-terminal nucleophile aminohydrolases (Ntn hydrolases)"/>
    <property type="match status" value="1"/>
</dbReference>
<accession>G7WQA8</accession>
<dbReference type="PATRIC" id="fig|1110509.7.peg.2155"/>
<dbReference type="Pfam" id="PF00310">
    <property type="entry name" value="GATase_2"/>
    <property type="match status" value="1"/>
</dbReference>
<dbReference type="AlphaFoldDB" id="G7WQA8"/>
<gene>
    <name evidence="2" type="ordered locus">Mhar_1944</name>
</gene>
<name>G7WQA8_METH6</name>
<keyword evidence="3" id="KW-1185">Reference proteome</keyword>
<organism evidence="2 3">
    <name type="scientific">Methanothrix harundinacea (strain 6Ac)</name>
    <name type="common">Methanosaeta harundinacea</name>
    <dbReference type="NCBI Taxonomy" id="1110509"/>
    <lineage>
        <taxon>Archaea</taxon>
        <taxon>Methanobacteriati</taxon>
        <taxon>Methanobacteriota</taxon>
        <taxon>Stenosarchaea group</taxon>
        <taxon>Methanomicrobia</taxon>
        <taxon>Methanotrichales</taxon>
        <taxon>Methanotrichaceae</taxon>
        <taxon>Methanothrix</taxon>
    </lineage>
</organism>
<dbReference type="PROSITE" id="PS51278">
    <property type="entry name" value="GATASE_TYPE_2"/>
    <property type="match status" value="1"/>
</dbReference>